<evidence type="ECO:0000313" key="3">
    <source>
        <dbReference type="Proteomes" id="UP000266673"/>
    </source>
</evidence>
<comment type="caution">
    <text evidence="2">The sequence shown here is derived from an EMBL/GenBank/DDBJ whole genome shotgun (WGS) entry which is preliminary data.</text>
</comment>
<sequence>MLLHYMKIMLLVFGQSLVKRSQKEHLMKQVSISIERTDSYNFKIIDFETEKEIKLKFPDWQNEIDFLSFRDNGNIIMVNAKYYRAYVFKVKRKDNTKWVCRSRIELQYFKKIYITSKGKLIMYNDTIHEITVWNIDDLSAKTRILIEWCHVLQHIEISDDEELLAVLTENKKINEKNLYVFSTETGINISSLSTTKLVIDRFHLIASKKGERLLYRYIQRSATKYNLLDPYSLINPINANKLFGNKQIQEIYIIKLDKIIYSKEGGVLIENLVPDNWIEYLRKTLKDTNSITTPSKNTVDLITKITEESSYDPPYSSEFEGKFLKWSLELSDESVNLKFLKMMTSLRLHVLVYLSGLINFLTLEYIIIGMIVMIL</sequence>
<feature type="transmembrane region" description="Helical" evidence="1">
    <location>
        <begin position="350"/>
        <end position="374"/>
    </location>
</feature>
<keyword evidence="1" id="KW-0472">Membrane</keyword>
<dbReference type="InterPro" id="IPR011044">
    <property type="entry name" value="Quino_amine_DH_bsu"/>
</dbReference>
<reference evidence="2 3" key="1">
    <citation type="submission" date="2018-06" db="EMBL/GenBank/DDBJ databases">
        <title>Comparative genomics reveals the genomic features of Rhizophagus irregularis, R. cerebriforme, R. diaphanum and Gigaspora rosea, and their symbiotic lifestyle signature.</title>
        <authorList>
            <person name="Morin E."/>
            <person name="San Clemente H."/>
            <person name="Chen E.C.H."/>
            <person name="De La Providencia I."/>
            <person name="Hainaut M."/>
            <person name="Kuo A."/>
            <person name="Kohler A."/>
            <person name="Murat C."/>
            <person name="Tang N."/>
            <person name="Roy S."/>
            <person name="Loubradou J."/>
            <person name="Henrissat B."/>
            <person name="Grigoriev I.V."/>
            <person name="Corradi N."/>
            <person name="Roux C."/>
            <person name="Martin F.M."/>
        </authorList>
    </citation>
    <scope>NUCLEOTIDE SEQUENCE [LARGE SCALE GENOMIC DNA]</scope>
    <source>
        <strain evidence="2 3">DAOM 194757</strain>
    </source>
</reference>
<organism evidence="2 3">
    <name type="scientific">Gigaspora rosea</name>
    <dbReference type="NCBI Taxonomy" id="44941"/>
    <lineage>
        <taxon>Eukaryota</taxon>
        <taxon>Fungi</taxon>
        <taxon>Fungi incertae sedis</taxon>
        <taxon>Mucoromycota</taxon>
        <taxon>Glomeromycotina</taxon>
        <taxon>Glomeromycetes</taxon>
        <taxon>Diversisporales</taxon>
        <taxon>Gigasporaceae</taxon>
        <taxon>Gigaspora</taxon>
    </lineage>
</organism>
<proteinExistence type="predicted"/>
<dbReference type="OrthoDB" id="410104at2759"/>
<protein>
    <submittedName>
        <fullName evidence="2">Uncharacterized protein</fullName>
    </submittedName>
</protein>
<keyword evidence="3" id="KW-1185">Reference proteome</keyword>
<dbReference type="EMBL" id="QKWP01003892">
    <property type="protein sequence ID" value="RIB00607.1"/>
    <property type="molecule type" value="Genomic_DNA"/>
</dbReference>
<evidence type="ECO:0000256" key="1">
    <source>
        <dbReference type="SAM" id="Phobius"/>
    </source>
</evidence>
<dbReference type="AlphaFoldDB" id="A0A397TV84"/>
<dbReference type="SUPFAM" id="SSF50969">
    <property type="entry name" value="YVTN repeat-like/Quinoprotein amine dehydrogenase"/>
    <property type="match status" value="1"/>
</dbReference>
<name>A0A397TV84_9GLOM</name>
<keyword evidence="1" id="KW-0812">Transmembrane</keyword>
<accession>A0A397TV84</accession>
<keyword evidence="1" id="KW-1133">Transmembrane helix</keyword>
<dbReference type="Proteomes" id="UP000266673">
    <property type="component" value="Unassembled WGS sequence"/>
</dbReference>
<evidence type="ECO:0000313" key="2">
    <source>
        <dbReference type="EMBL" id="RIB00607.1"/>
    </source>
</evidence>
<gene>
    <name evidence="2" type="ORF">C2G38_1146091</name>
</gene>